<reference evidence="1 2" key="2">
    <citation type="journal article" date="2022" name="Mol. Ecol. Resour.">
        <title>The genomes of chicory, endive, great burdock and yacon provide insights into Asteraceae paleo-polyploidization history and plant inulin production.</title>
        <authorList>
            <person name="Fan W."/>
            <person name="Wang S."/>
            <person name="Wang H."/>
            <person name="Wang A."/>
            <person name="Jiang F."/>
            <person name="Liu H."/>
            <person name="Zhao H."/>
            <person name="Xu D."/>
            <person name="Zhang Y."/>
        </authorList>
    </citation>
    <scope>NUCLEOTIDE SEQUENCE [LARGE SCALE GENOMIC DNA]</scope>
    <source>
        <strain evidence="2">cv. Niubang</strain>
    </source>
</reference>
<keyword evidence="2" id="KW-1185">Reference proteome</keyword>
<organism evidence="1 2">
    <name type="scientific">Arctium lappa</name>
    <name type="common">Greater burdock</name>
    <name type="synonym">Lappa major</name>
    <dbReference type="NCBI Taxonomy" id="4217"/>
    <lineage>
        <taxon>Eukaryota</taxon>
        <taxon>Viridiplantae</taxon>
        <taxon>Streptophyta</taxon>
        <taxon>Embryophyta</taxon>
        <taxon>Tracheophyta</taxon>
        <taxon>Spermatophyta</taxon>
        <taxon>Magnoliopsida</taxon>
        <taxon>eudicotyledons</taxon>
        <taxon>Gunneridae</taxon>
        <taxon>Pentapetalae</taxon>
        <taxon>asterids</taxon>
        <taxon>campanulids</taxon>
        <taxon>Asterales</taxon>
        <taxon>Asteraceae</taxon>
        <taxon>Carduoideae</taxon>
        <taxon>Cardueae</taxon>
        <taxon>Arctiinae</taxon>
        <taxon>Arctium</taxon>
    </lineage>
</organism>
<reference evidence="2" key="1">
    <citation type="journal article" date="2022" name="Mol. Ecol. Resour.">
        <title>The genomes of chicory, endive, great burdock and yacon provide insights into Asteraceae palaeo-polyploidization history and plant inulin production.</title>
        <authorList>
            <person name="Fan W."/>
            <person name="Wang S."/>
            <person name="Wang H."/>
            <person name="Wang A."/>
            <person name="Jiang F."/>
            <person name="Liu H."/>
            <person name="Zhao H."/>
            <person name="Xu D."/>
            <person name="Zhang Y."/>
        </authorList>
    </citation>
    <scope>NUCLEOTIDE SEQUENCE [LARGE SCALE GENOMIC DNA]</scope>
    <source>
        <strain evidence="2">cv. Niubang</strain>
    </source>
</reference>
<protein>
    <submittedName>
        <fullName evidence="1">Uncharacterized protein</fullName>
    </submittedName>
</protein>
<sequence>MVALPLKGGEIVLKDSTAPTASLVLHNNRKRPFALQICNRTTGSSLEVLQVWGMRGVTGIARSNHPAFPCVIHVLNMQQSISFSFLTNPHKP</sequence>
<dbReference type="EMBL" id="CM042051">
    <property type="protein sequence ID" value="KAI3728944.1"/>
    <property type="molecule type" value="Genomic_DNA"/>
</dbReference>
<evidence type="ECO:0000313" key="2">
    <source>
        <dbReference type="Proteomes" id="UP001055879"/>
    </source>
</evidence>
<comment type="caution">
    <text evidence="1">The sequence shown here is derived from an EMBL/GenBank/DDBJ whole genome shotgun (WGS) entry which is preliminary data.</text>
</comment>
<evidence type="ECO:0000313" key="1">
    <source>
        <dbReference type="EMBL" id="KAI3728944.1"/>
    </source>
</evidence>
<accession>A0ACB9C3U2</accession>
<gene>
    <name evidence="1" type="ORF">L6452_17589</name>
</gene>
<dbReference type="Proteomes" id="UP001055879">
    <property type="component" value="Linkage Group LG05"/>
</dbReference>
<proteinExistence type="predicted"/>
<name>A0ACB9C3U2_ARCLA</name>